<evidence type="ECO:0000256" key="10">
    <source>
        <dbReference type="PROSITE-ProRule" id="PRU10141"/>
    </source>
</evidence>
<evidence type="ECO:0000256" key="6">
    <source>
        <dbReference type="ARBA" id="ARBA00022777"/>
    </source>
</evidence>
<dbReference type="InterPro" id="IPR008271">
    <property type="entry name" value="Ser/Thr_kinase_AS"/>
</dbReference>
<feature type="domain" description="Protein kinase" evidence="11">
    <location>
        <begin position="15"/>
        <end position="271"/>
    </location>
</feature>
<dbReference type="InterPro" id="IPR017441">
    <property type="entry name" value="Protein_kinase_ATP_BS"/>
</dbReference>
<comment type="caution">
    <text evidence="12">The sequence shown here is derived from an EMBL/GenBank/DDBJ whole genome shotgun (WGS) entry which is preliminary data.</text>
</comment>
<comment type="catalytic activity">
    <reaction evidence="8">
        <text>L-threonyl-[protein] + ATP = O-phospho-L-threonyl-[protein] + ADP + H(+)</text>
        <dbReference type="Rhea" id="RHEA:46608"/>
        <dbReference type="Rhea" id="RHEA-COMP:11060"/>
        <dbReference type="Rhea" id="RHEA-COMP:11605"/>
        <dbReference type="ChEBI" id="CHEBI:15378"/>
        <dbReference type="ChEBI" id="CHEBI:30013"/>
        <dbReference type="ChEBI" id="CHEBI:30616"/>
        <dbReference type="ChEBI" id="CHEBI:61977"/>
        <dbReference type="ChEBI" id="CHEBI:456216"/>
        <dbReference type="EC" id="2.7.11.1"/>
    </reaction>
</comment>
<keyword evidence="3" id="KW-0723">Serine/threonine-protein kinase</keyword>
<accession>A0ABQ1T1J2</accession>
<keyword evidence="6" id="KW-0418">Kinase</keyword>
<comment type="catalytic activity">
    <reaction evidence="9">
        <text>L-seryl-[protein] + ATP = O-phospho-L-seryl-[protein] + ADP + H(+)</text>
        <dbReference type="Rhea" id="RHEA:17989"/>
        <dbReference type="Rhea" id="RHEA-COMP:9863"/>
        <dbReference type="Rhea" id="RHEA-COMP:11604"/>
        <dbReference type="ChEBI" id="CHEBI:15378"/>
        <dbReference type="ChEBI" id="CHEBI:29999"/>
        <dbReference type="ChEBI" id="CHEBI:30616"/>
        <dbReference type="ChEBI" id="CHEBI:83421"/>
        <dbReference type="ChEBI" id="CHEBI:456216"/>
        <dbReference type="EC" id="2.7.11.1"/>
    </reaction>
</comment>
<dbReference type="PROSITE" id="PS00108">
    <property type="entry name" value="PROTEIN_KINASE_ST"/>
    <property type="match status" value="1"/>
</dbReference>
<reference evidence="13" key="1">
    <citation type="journal article" date="2019" name="Int. J. Syst. Evol. Microbiol.">
        <title>The Global Catalogue of Microorganisms (GCM) 10K type strain sequencing project: providing services to taxonomists for standard genome sequencing and annotation.</title>
        <authorList>
            <consortium name="The Broad Institute Genomics Platform"/>
            <consortium name="The Broad Institute Genome Sequencing Center for Infectious Disease"/>
            <person name="Wu L."/>
            <person name="Ma J."/>
        </authorList>
    </citation>
    <scope>NUCLEOTIDE SEQUENCE [LARGE SCALE GENOMIC DNA]</scope>
    <source>
        <strain evidence="13">CGMCC 1.16033</strain>
    </source>
</reference>
<dbReference type="PROSITE" id="PS00107">
    <property type="entry name" value="PROTEIN_KINASE_ATP"/>
    <property type="match status" value="1"/>
</dbReference>
<dbReference type="CDD" id="cd14014">
    <property type="entry name" value="STKc_PknB_like"/>
    <property type="match status" value="1"/>
</dbReference>
<dbReference type="SMART" id="SM00220">
    <property type="entry name" value="S_TKc"/>
    <property type="match status" value="1"/>
</dbReference>
<evidence type="ECO:0000256" key="3">
    <source>
        <dbReference type="ARBA" id="ARBA00022527"/>
    </source>
</evidence>
<feature type="binding site" evidence="10">
    <location>
        <position position="44"/>
    </location>
    <ligand>
        <name>ATP</name>
        <dbReference type="ChEBI" id="CHEBI:30616"/>
    </ligand>
</feature>
<evidence type="ECO:0000259" key="11">
    <source>
        <dbReference type="PROSITE" id="PS50011"/>
    </source>
</evidence>
<keyword evidence="7 10" id="KW-0067">ATP-binding</keyword>
<name>A0ABQ1T1J2_9GAMM</name>
<evidence type="ECO:0000256" key="4">
    <source>
        <dbReference type="ARBA" id="ARBA00022679"/>
    </source>
</evidence>
<dbReference type="SUPFAM" id="SSF56112">
    <property type="entry name" value="Protein kinase-like (PK-like)"/>
    <property type="match status" value="1"/>
</dbReference>
<dbReference type="Gene3D" id="1.10.510.10">
    <property type="entry name" value="Transferase(Phosphotransferase) domain 1"/>
    <property type="match status" value="1"/>
</dbReference>
<evidence type="ECO:0000256" key="1">
    <source>
        <dbReference type="ARBA" id="ARBA00010886"/>
    </source>
</evidence>
<comment type="similarity">
    <text evidence="1">Belongs to the protein kinase superfamily. NEK Ser/Thr protein kinase family. NIMA subfamily.</text>
</comment>
<dbReference type="InterPro" id="IPR011009">
    <property type="entry name" value="Kinase-like_dom_sf"/>
</dbReference>
<keyword evidence="4" id="KW-0808">Transferase</keyword>
<dbReference type="Proteomes" id="UP000606498">
    <property type="component" value="Unassembled WGS sequence"/>
</dbReference>
<dbReference type="EMBL" id="BMKO01000004">
    <property type="protein sequence ID" value="GGE79580.1"/>
    <property type="molecule type" value="Genomic_DNA"/>
</dbReference>
<dbReference type="RefSeq" id="WP_100145667.1">
    <property type="nucleotide sequence ID" value="NZ_BMKO01000004.1"/>
</dbReference>
<proteinExistence type="inferred from homology"/>
<evidence type="ECO:0000256" key="9">
    <source>
        <dbReference type="ARBA" id="ARBA00048679"/>
    </source>
</evidence>
<evidence type="ECO:0000313" key="13">
    <source>
        <dbReference type="Proteomes" id="UP000606498"/>
    </source>
</evidence>
<dbReference type="PANTHER" id="PTHR43671:SF98">
    <property type="entry name" value="SERINE_THREONINE-PROTEIN KINASE NEK11"/>
    <property type="match status" value="1"/>
</dbReference>
<organism evidence="12 13">
    <name type="scientific">Shewanella carassii</name>
    <dbReference type="NCBI Taxonomy" id="1987584"/>
    <lineage>
        <taxon>Bacteria</taxon>
        <taxon>Pseudomonadati</taxon>
        <taxon>Pseudomonadota</taxon>
        <taxon>Gammaproteobacteria</taxon>
        <taxon>Alteromonadales</taxon>
        <taxon>Shewanellaceae</taxon>
        <taxon>Shewanella</taxon>
    </lineage>
</organism>
<dbReference type="EC" id="2.7.11.1" evidence="2"/>
<evidence type="ECO:0000256" key="7">
    <source>
        <dbReference type="ARBA" id="ARBA00022840"/>
    </source>
</evidence>
<dbReference type="Pfam" id="PF00069">
    <property type="entry name" value="Pkinase"/>
    <property type="match status" value="1"/>
</dbReference>
<evidence type="ECO:0000256" key="5">
    <source>
        <dbReference type="ARBA" id="ARBA00022741"/>
    </source>
</evidence>
<protein>
    <recommendedName>
        <fullName evidence="2">non-specific serine/threonine protein kinase</fullName>
        <ecNumber evidence="2">2.7.11.1</ecNumber>
    </recommendedName>
</protein>
<evidence type="ECO:0000256" key="2">
    <source>
        <dbReference type="ARBA" id="ARBA00012513"/>
    </source>
</evidence>
<dbReference type="InterPro" id="IPR050660">
    <property type="entry name" value="NEK_Ser/Thr_kinase"/>
</dbReference>
<dbReference type="InterPro" id="IPR000719">
    <property type="entry name" value="Prot_kinase_dom"/>
</dbReference>
<evidence type="ECO:0000256" key="8">
    <source>
        <dbReference type="ARBA" id="ARBA00047899"/>
    </source>
</evidence>
<gene>
    <name evidence="12" type="ORF">GCM10011520_20190</name>
</gene>
<dbReference type="PROSITE" id="PS50011">
    <property type="entry name" value="PROTEIN_KINASE_DOM"/>
    <property type="match status" value="1"/>
</dbReference>
<keyword evidence="5 10" id="KW-0547">Nucleotide-binding</keyword>
<sequence length="498" mass="57207">MLRINDSINFQGQEFIISSFLGQGGMGHVFSILEKNGTLRLALKSLQYYIQDDNNHRSLINEWDKAQTIQHENVIQYHGFHDGLSDPSTPFLVMEYAEDGSLEDFIKDQKELLDESVCLEIFHQIINGMEAVNKILVHRDIKPDNIFLSNGVFKIADFGLAKIAQEKTRSKTFKGWGTEPYIAPEAYRAEKNTIQMDMYSIGHVFYQIAALKHAFGQQLDWEQAHLTIVPKLVSEENSRISPKVASVINKLMAKRPNMRYSSWEDVRSDLLSSTQNTGSHKSAIDKIIQNKIARDQQAEKEESERQRIQSEKKRKEGILNFQFENEVIKPLSDFVDDFNKVSGTTGSMKIHQAYGMGDLRYDITFSNKKVNIWFHKITEHDVIKRYGNDMWGERKEFLIKPELNRKSVLAWGGIESSDGKGINIVLVESDIDEYGDLYILENTHSGLARQRDNRPDPFAFTSNELPKEIHNVGAMHIYNTQVNEFNIEKLVNFVSNSF</sequence>
<dbReference type="PANTHER" id="PTHR43671">
    <property type="entry name" value="SERINE/THREONINE-PROTEIN KINASE NEK"/>
    <property type="match status" value="1"/>
</dbReference>
<keyword evidence="13" id="KW-1185">Reference proteome</keyword>
<evidence type="ECO:0000313" key="12">
    <source>
        <dbReference type="EMBL" id="GGE79580.1"/>
    </source>
</evidence>